<gene>
    <name evidence="2" type="ORF">GGR34_003200</name>
</gene>
<comment type="caution">
    <text evidence="2">The sequence shown here is derived from an EMBL/GenBank/DDBJ whole genome shotgun (WGS) entry which is preliminary data.</text>
</comment>
<reference evidence="2 3" key="1">
    <citation type="submission" date="2020-08" db="EMBL/GenBank/DDBJ databases">
        <title>Genomic Encyclopedia of Type Strains, Phase IV (KMG-IV): sequencing the most valuable type-strain genomes for metagenomic binning, comparative biology and taxonomic classification.</title>
        <authorList>
            <person name="Goeker M."/>
        </authorList>
    </citation>
    <scope>NUCLEOTIDE SEQUENCE [LARGE SCALE GENOMIC DNA]</scope>
    <source>
        <strain evidence="2 3">DSM 15743</strain>
    </source>
</reference>
<keyword evidence="3" id="KW-1185">Reference proteome</keyword>
<name>A0A7W6N9I8_9HYPH</name>
<dbReference type="EMBL" id="JACIDC010000012">
    <property type="protein sequence ID" value="MBB4041523.1"/>
    <property type="molecule type" value="Genomic_DNA"/>
</dbReference>
<dbReference type="AlphaFoldDB" id="A0A7W6N9I8"/>
<evidence type="ECO:0000313" key="2">
    <source>
        <dbReference type="EMBL" id="MBB4041523.1"/>
    </source>
</evidence>
<feature type="region of interest" description="Disordered" evidence="1">
    <location>
        <begin position="1"/>
        <end position="20"/>
    </location>
</feature>
<organism evidence="2 3">
    <name type="scientific">Microvirga flocculans</name>
    <dbReference type="NCBI Taxonomy" id="217168"/>
    <lineage>
        <taxon>Bacteria</taxon>
        <taxon>Pseudomonadati</taxon>
        <taxon>Pseudomonadota</taxon>
        <taxon>Alphaproteobacteria</taxon>
        <taxon>Hyphomicrobiales</taxon>
        <taxon>Methylobacteriaceae</taxon>
        <taxon>Microvirga</taxon>
    </lineage>
</organism>
<evidence type="ECO:0000256" key="1">
    <source>
        <dbReference type="SAM" id="MobiDB-lite"/>
    </source>
</evidence>
<sequence length="103" mass="11667">MQAKKKKSESHGRRVTRVEPPVLQEAIEAARGLTDDIECQIEIAAQLMGIPEDEVRPVVLQTSMAQPTRQPLRLAERISFSDRSEGPKVVVVERKRPRLVMPR</sequence>
<dbReference type="RefSeq" id="WP_027316017.1">
    <property type="nucleotide sequence ID" value="NZ_JACIDC010000012.1"/>
</dbReference>
<accession>A0A7W6N9I8</accession>
<proteinExistence type="predicted"/>
<dbReference type="Proteomes" id="UP000519439">
    <property type="component" value="Unassembled WGS sequence"/>
</dbReference>
<protein>
    <submittedName>
        <fullName evidence="2">Uncharacterized protein</fullName>
    </submittedName>
</protein>
<evidence type="ECO:0000313" key="3">
    <source>
        <dbReference type="Proteomes" id="UP000519439"/>
    </source>
</evidence>